<dbReference type="AlphaFoldDB" id="A0A1S2LJK2"/>
<dbReference type="Pfam" id="PF13560">
    <property type="entry name" value="HTH_31"/>
    <property type="match status" value="1"/>
</dbReference>
<dbReference type="InterPro" id="IPR001387">
    <property type="entry name" value="Cro/C1-type_HTH"/>
</dbReference>
<dbReference type="SMART" id="SM00530">
    <property type="entry name" value="HTH_XRE"/>
    <property type="match status" value="1"/>
</dbReference>
<comment type="caution">
    <text evidence="2">The sequence shown here is derived from an EMBL/GenBank/DDBJ whole genome shotgun (WGS) entry which is preliminary data.</text>
</comment>
<dbReference type="OrthoDB" id="2381879at2"/>
<accession>A0A1S2LJK2</accession>
<name>A0A1S2LJK2_9BACI</name>
<reference evidence="2 3" key="1">
    <citation type="submission" date="2016-10" db="EMBL/GenBank/DDBJ databases">
        <title>Draft genome sequences of four alkaliphilic bacteria belonging to the Anaerobacillus genus.</title>
        <authorList>
            <person name="Bassil N.M."/>
            <person name="Lloyd J.R."/>
        </authorList>
    </citation>
    <scope>NUCLEOTIDE SEQUENCE [LARGE SCALE GENOMIC DNA]</scope>
    <source>
        <strain evidence="2 3">DSM 18345</strain>
    </source>
</reference>
<evidence type="ECO:0000259" key="1">
    <source>
        <dbReference type="PROSITE" id="PS50943"/>
    </source>
</evidence>
<evidence type="ECO:0000313" key="2">
    <source>
        <dbReference type="EMBL" id="OIJ12692.1"/>
    </source>
</evidence>
<dbReference type="InterPro" id="IPR010982">
    <property type="entry name" value="Lambda_DNA-bd_dom_sf"/>
</dbReference>
<evidence type="ECO:0000313" key="3">
    <source>
        <dbReference type="Proteomes" id="UP000179524"/>
    </source>
</evidence>
<feature type="domain" description="HTH cro/C1-type" evidence="1">
    <location>
        <begin position="7"/>
        <end position="39"/>
    </location>
</feature>
<dbReference type="RefSeq" id="WP_071310012.1">
    <property type="nucleotide sequence ID" value="NZ_MLQR01000030.1"/>
</dbReference>
<dbReference type="EMBL" id="MLQR01000030">
    <property type="protein sequence ID" value="OIJ12692.1"/>
    <property type="molecule type" value="Genomic_DNA"/>
</dbReference>
<dbReference type="CDD" id="cd00093">
    <property type="entry name" value="HTH_XRE"/>
    <property type="match status" value="1"/>
</dbReference>
<keyword evidence="3" id="KW-1185">Reference proteome</keyword>
<dbReference type="Proteomes" id="UP000179524">
    <property type="component" value="Unassembled WGS sequence"/>
</dbReference>
<protein>
    <submittedName>
        <fullName evidence="2">Transcriptional regulator</fullName>
    </submittedName>
</protein>
<dbReference type="SUPFAM" id="SSF47413">
    <property type="entry name" value="lambda repressor-like DNA-binding domains"/>
    <property type="match status" value="1"/>
</dbReference>
<proteinExistence type="predicted"/>
<gene>
    <name evidence="2" type="ORF">BKP37_12900</name>
</gene>
<dbReference type="PROSITE" id="PS50943">
    <property type="entry name" value="HTH_CROC1"/>
    <property type="match status" value="1"/>
</dbReference>
<sequence length="85" mass="9510">MNLGALLRAARERNGLSQEELALKLHRSRSCISKFENNKKQMDVQTFIEWMNTTSAKDIMIAALSGVDQSIVMKSLEVISQLLTG</sequence>
<dbReference type="GO" id="GO:0003677">
    <property type="term" value="F:DNA binding"/>
    <property type="evidence" value="ECO:0007669"/>
    <property type="project" value="InterPro"/>
</dbReference>
<dbReference type="Gene3D" id="1.10.260.40">
    <property type="entry name" value="lambda repressor-like DNA-binding domains"/>
    <property type="match status" value="1"/>
</dbReference>
<organism evidence="2 3">
    <name type="scientific">Anaerobacillus alkalilacustris</name>
    <dbReference type="NCBI Taxonomy" id="393763"/>
    <lineage>
        <taxon>Bacteria</taxon>
        <taxon>Bacillati</taxon>
        <taxon>Bacillota</taxon>
        <taxon>Bacilli</taxon>
        <taxon>Bacillales</taxon>
        <taxon>Bacillaceae</taxon>
        <taxon>Anaerobacillus</taxon>
    </lineage>
</organism>